<protein>
    <submittedName>
        <fullName evidence="1">Uncharacterized protein</fullName>
    </submittedName>
</protein>
<keyword evidence="2" id="KW-1185">Reference proteome</keyword>
<organism evidence="1 2">
    <name type="scientific">Serratia rhizosphaerae</name>
    <dbReference type="NCBI Taxonomy" id="2597702"/>
    <lineage>
        <taxon>Bacteria</taxon>
        <taxon>Pseudomonadati</taxon>
        <taxon>Pseudomonadota</taxon>
        <taxon>Gammaproteobacteria</taxon>
        <taxon>Enterobacterales</taxon>
        <taxon>Yersiniaceae</taxon>
        <taxon>Serratia</taxon>
    </lineage>
</organism>
<dbReference type="EMBL" id="CP041764">
    <property type="protein sequence ID" value="QHA89765.1"/>
    <property type="molecule type" value="Genomic_DNA"/>
</dbReference>
<sequence length="80" mass="9354">MPDDNDRRAGQTKETHVASLSLADKSIFTAKHKENNWKKSDKAHGHNGLEEYIYDVQQRFYTIGGRDIRCFCRHWLHPLA</sequence>
<evidence type="ECO:0000313" key="1">
    <source>
        <dbReference type="EMBL" id="QHA89765.1"/>
    </source>
</evidence>
<dbReference type="Proteomes" id="UP000430368">
    <property type="component" value="Chromosome"/>
</dbReference>
<accession>A0ABX6GU50</accession>
<name>A0ABX6GU50_9GAMM</name>
<proteinExistence type="predicted"/>
<reference evidence="1 2" key="1">
    <citation type="submission" date="2019-07" db="EMBL/GenBank/DDBJ databases">
        <title>Serratia dokdonensis sp. nov., an elicitor of systemic resistance in Nicotiana Tabacum.</title>
        <authorList>
            <person name="Son J.-S."/>
            <person name="Hwang Y.-J."/>
            <person name="Lee S.-Y."/>
            <person name="Ghim S.-Y."/>
        </authorList>
    </citation>
    <scope>NUCLEOTIDE SEQUENCE [LARGE SCALE GENOMIC DNA]</scope>
    <source>
        <strain evidence="1 2">KUDC3025</strain>
    </source>
</reference>
<evidence type="ECO:0000313" key="2">
    <source>
        <dbReference type="Proteomes" id="UP000430368"/>
    </source>
</evidence>
<gene>
    <name evidence="1" type="ORF">FO014_23800</name>
</gene>
<dbReference type="RefSeq" id="WP_160031291.1">
    <property type="nucleotide sequence ID" value="NZ_CP041764.1"/>
</dbReference>